<dbReference type="InterPro" id="IPR032675">
    <property type="entry name" value="LRR_dom_sf"/>
</dbReference>
<proteinExistence type="predicted"/>
<dbReference type="AlphaFoldDB" id="A0A9D4PL75"/>
<comment type="caution">
    <text evidence="1">The sequence shown here is derived from an EMBL/GenBank/DDBJ whole genome shotgun (WGS) entry which is preliminary data.</text>
</comment>
<sequence length="645" mass="71200">MDNQRINVQDLPDSDDHDIKLRFPELEVFLRELTAPGELSLVRIAQRGDQHELHGRDARLLFHALLSQHRCVVSVHLDDVLVEGCELRECRDRVILTLRQNASLRSLSLRSLFNDYKFIQEDLFVAIGTATQLQRLDITASGEVVPCLVDSLCSLLYTACLSTLSISALRFDEQTTERLLDALRVNTTLVDLSLHSSVLRCRNSADVPKFCSYLASQASLWHLALHGTDSEPEQTCKEIGDVLAVLAEGGNLQTMKLSGFIMDSACACALSRLVARHDGSLRQLDIGGCRLISDDSSKSAHAATNCDQPSSSSPEQTLRLAGPVRRFLEAHAGGWKPDDCSALFIVAAVIGTLKTISVTGVSLGELPRVCRTIREAGVSEKVHIKNEYQLNSVALGLLDDCRGQVSHIALSCRSDPSVARFRKCVQAVSSWRHLTTLRLFLSQEALDDVSTTSSLCSYINAATRLRKIELAGCDNPHMRNSLAAENGPHSLLLDVVFSNEGLRAVRLSRIRFGAVNVRFLVRAVFSNKTLRELDVSSGNSRENEELLRLLAADFETNCTLLSFRLPKCAGDYWEARRRANMEAIISRNVGYVTCAAHYVAWSTDPPRSIVALSCISKSRALIDKVQEIAHVDEAEAKKLVLSRLS</sequence>
<accession>A0A9D4PL75</accession>
<reference evidence="1" key="1">
    <citation type="journal article" date="2020" name="Cell">
        <title>Large-Scale Comparative Analyses of Tick Genomes Elucidate Their Genetic Diversity and Vector Capacities.</title>
        <authorList>
            <consortium name="Tick Genome and Microbiome Consortium (TIGMIC)"/>
            <person name="Jia N."/>
            <person name="Wang J."/>
            <person name="Shi W."/>
            <person name="Du L."/>
            <person name="Sun Y."/>
            <person name="Zhan W."/>
            <person name="Jiang J.F."/>
            <person name="Wang Q."/>
            <person name="Zhang B."/>
            <person name="Ji P."/>
            <person name="Bell-Sakyi L."/>
            <person name="Cui X.M."/>
            <person name="Yuan T.T."/>
            <person name="Jiang B.G."/>
            <person name="Yang W.F."/>
            <person name="Lam T.T."/>
            <person name="Chang Q.C."/>
            <person name="Ding S.J."/>
            <person name="Wang X.J."/>
            <person name="Zhu J.G."/>
            <person name="Ruan X.D."/>
            <person name="Zhao L."/>
            <person name="Wei J.T."/>
            <person name="Ye R.Z."/>
            <person name="Que T.C."/>
            <person name="Du C.H."/>
            <person name="Zhou Y.H."/>
            <person name="Cheng J.X."/>
            <person name="Dai P.F."/>
            <person name="Guo W.B."/>
            <person name="Han X.H."/>
            <person name="Huang E.J."/>
            <person name="Li L.F."/>
            <person name="Wei W."/>
            <person name="Gao Y.C."/>
            <person name="Liu J.Z."/>
            <person name="Shao H.Z."/>
            <person name="Wang X."/>
            <person name="Wang C.C."/>
            <person name="Yang T.C."/>
            <person name="Huo Q.B."/>
            <person name="Li W."/>
            <person name="Chen H.Y."/>
            <person name="Chen S.E."/>
            <person name="Zhou L.G."/>
            <person name="Ni X.B."/>
            <person name="Tian J.H."/>
            <person name="Sheng Y."/>
            <person name="Liu T."/>
            <person name="Pan Y.S."/>
            <person name="Xia L.Y."/>
            <person name="Li J."/>
            <person name="Zhao F."/>
            <person name="Cao W.C."/>
        </authorList>
    </citation>
    <scope>NUCLEOTIDE SEQUENCE</scope>
    <source>
        <strain evidence="1">Rsan-2018</strain>
    </source>
</reference>
<name>A0A9D4PL75_RHISA</name>
<dbReference type="SUPFAM" id="SSF52047">
    <property type="entry name" value="RNI-like"/>
    <property type="match status" value="1"/>
</dbReference>
<dbReference type="VEuPathDB" id="VectorBase:RSAN_039545"/>
<dbReference type="Proteomes" id="UP000821837">
    <property type="component" value="Unassembled WGS sequence"/>
</dbReference>
<evidence type="ECO:0000313" key="2">
    <source>
        <dbReference type="Proteomes" id="UP000821837"/>
    </source>
</evidence>
<keyword evidence="2" id="KW-1185">Reference proteome</keyword>
<reference evidence="1" key="2">
    <citation type="submission" date="2021-09" db="EMBL/GenBank/DDBJ databases">
        <authorList>
            <person name="Jia N."/>
            <person name="Wang J."/>
            <person name="Shi W."/>
            <person name="Du L."/>
            <person name="Sun Y."/>
            <person name="Zhan W."/>
            <person name="Jiang J."/>
            <person name="Wang Q."/>
            <person name="Zhang B."/>
            <person name="Ji P."/>
            <person name="Sakyi L.B."/>
            <person name="Cui X."/>
            <person name="Yuan T."/>
            <person name="Jiang B."/>
            <person name="Yang W."/>
            <person name="Lam T.T.-Y."/>
            <person name="Chang Q."/>
            <person name="Ding S."/>
            <person name="Wang X."/>
            <person name="Zhu J."/>
            <person name="Ruan X."/>
            <person name="Zhao L."/>
            <person name="Wei J."/>
            <person name="Que T."/>
            <person name="Du C."/>
            <person name="Cheng J."/>
            <person name="Dai P."/>
            <person name="Han X."/>
            <person name="Huang E."/>
            <person name="Gao Y."/>
            <person name="Liu J."/>
            <person name="Shao H."/>
            <person name="Ye R."/>
            <person name="Li L."/>
            <person name="Wei W."/>
            <person name="Wang X."/>
            <person name="Wang C."/>
            <person name="Huo Q."/>
            <person name="Li W."/>
            <person name="Guo W."/>
            <person name="Chen H."/>
            <person name="Chen S."/>
            <person name="Zhou L."/>
            <person name="Zhou L."/>
            <person name="Ni X."/>
            <person name="Tian J."/>
            <person name="Zhou Y."/>
            <person name="Sheng Y."/>
            <person name="Liu T."/>
            <person name="Pan Y."/>
            <person name="Xia L."/>
            <person name="Li J."/>
            <person name="Zhao F."/>
            <person name="Cao W."/>
        </authorList>
    </citation>
    <scope>NUCLEOTIDE SEQUENCE</scope>
    <source>
        <strain evidence="1">Rsan-2018</strain>
        <tissue evidence="1">Larvae</tissue>
    </source>
</reference>
<protein>
    <submittedName>
        <fullName evidence="1">Uncharacterized protein</fullName>
    </submittedName>
</protein>
<dbReference type="Gene3D" id="3.80.10.10">
    <property type="entry name" value="Ribonuclease Inhibitor"/>
    <property type="match status" value="2"/>
</dbReference>
<gene>
    <name evidence="1" type="ORF">HPB52_010306</name>
</gene>
<dbReference type="EMBL" id="JABSTV010001253">
    <property type="protein sequence ID" value="KAH7943716.1"/>
    <property type="molecule type" value="Genomic_DNA"/>
</dbReference>
<organism evidence="1 2">
    <name type="scientific">Rhipicephalus sanguineus</name>
    <name type="common">Brown dog tick</name>
    <name type="synonym">Ixodes sanguineus</name>
    <dbReference type="NCBI Taxonomy" id="34632"/>
    <lineage>
        <taxon>Eukaryota</taxon>
        <taxon>Metazoa</taxon>
        <taxon>Ecdysozoa</taxon>
        <taxon>Arthropoda</taxon>
        <taxon>Chelicerata</taxon>
        <taxon>Arachnida</taxon>
        <taxon>Acari</taxon>
        <taxon>Parasitiformes</taxon>
        <taxon>Ixodida</taxon>
        <taxon>Ixodoidea</taxon>
        <taxon>Ixodidae</taxon>
        <taxon>Rhipicephalinae</taxon>
        <taxon>Rhipicephalus</taxon>
        <taxon>Rhipicephalus</taxon>
    </lineage>
</organism>
<evidence type="ECO:0000313" key="1">
    <source>
        <dbReference type="EMBL" id="KAH7943716.1"/>
    </source>
</evidence>